<feature type="transmembrane region" description="Helical" evidence="1">
    <location>
        <begin position="64"/>
        <end position="83"/>
    </location>
</feature>
<reference evidence="2" key="1">
    <citation type="submission" date="2020-12" db="EMBL/GenBank/DDBJ databases">
        <title>Vagococcus allomyrinae sp. nov. and Enterococcus lavae sp. nov., isolated from the larvae of Allomyrina dichotoma.</title>
        <authorList>
            <person name="Lee S.D."/>
        </authorList>
    </citation>
    <scope>NUCLEOTIDE SEQUENCE</scope>
    <source>
        <strain evidence="2">BWB3-3</strain>
    </source>
</reference>
<evidence type="ECO:0000313" key="2">
    <source>
        <dbReference type="EMBL" id="MBP1040918.1"/>
    </source>
</evidence>
<keyword evidence="1" id="KW-0812">Transmembrane</keyword>
<dbReference type="Proteomes" id="UP000674938">
    <property type="component" value="Unassembled WGS sequence"/>
</dbReference>
<dbReference type="EMBL" id="JAEEGA010000004">
    <property type="protein sequence ID" value="MBP1040918.1"/>
    <property type="molecule type" value="Genomic_DNA"/>
</dbReference>
<dbReference type="AlphaFoldDB" id="A0A940SW18"/>
<name>A0A940SW18_9ENTE</name>
<comment type="caution">
    <text evidence="2">The sequence shown here is derived from an EMBL/GenBank/DDBJ whole genome shotgun (WGS) entry which is preliminary data.</text>
</comment>
<organism evidence="2 3">
    <name type="scientific">Vagococcus allomyrinae</name>
    <dbReference type="NCBI Taxonomy" id="2794353"/>
    <lineage>
        <taxon>Bacteria</taxon>
        <taxon>Bacillati</taxon>
        <taxon>Bacillota</taxon>
        <taxon>Bacilli</taxon>
        <taxon>Lactobacillales</taxon>
        <taxon>Enterococcaceae</taxon>
        <taxon>Vagococcus</taxon>
    </lineage>
</organism>
<keyword evidence="3" id="KW-1185">Reference proteome</keyword>
<protein>
    <submittedName>
        <fullName evidence="2">Uncharacterized protein</fullName>
    </submittedName>
</protein>
<keyword evidence="1" id="KW-0472">Membrane</keyword>
<sequence>MKKLGIIIVIDIIFVMLLFNFMPTYKEYDVNNWKLFISQLVILSVILVGYSAHRFLAKTTKSCLRRGFLFSVILSITTIHVLFETI</sequence>
<accession>A0A940SW18</accession>
<evidence type="ECO:0000313" key="3">
    <source>
        <dbReference type="Proteomes" id="UP000674938"/>
    </source>
</evidence>
<feature type="transmembrane region" description="Helical" evidence="1">
    <location>
        <begin position="5"/>
        <end position="23"/>
    </location>
</feature>
<dbReference type="RefSeq" id="WP_209526445.1">
    <property type="nucleotide sequence ID" value="NZ_JAEEGA010000004.1"/>
</dbReference>
<keyword evidence="1" id="KW-1133">Transmembrane helix</keyword>
<gene>
    <name evidence="2" type="ORF">I6N95_07870</name>
</gene>
<evidence type="ECO:0000256" key="1">
    <source>
        <dbReference type="SAM" id="Phobius"/>
    </source>
</evidence>
<proteinExistence type="predicted"/>
<feature type="transmembrane region" description="Helical" evidence="1">
    <location>
        <begin position="35"/>
        <end position="52"/>
    </location>
</feature>